<comment type="caution">
    <text evidence="1">The sequence shown here is derived from an EMBL/GenBank/DDBJ whole genome shotgun (WGS) entry which is preliminary data.</text>
</comment>
<accession>A0ACB8QE37</accession>
<keyword evidence="2" id="KW-1185">Reference proteome</keyword>
<reference evidence="1" key="1">
    <citation type="submission" date="2021-02" db="EMBL/GenBank/DDBJ databases">
        <authorList>
            <consortium name="DOE Joint Genome Institute"/>
            <person name="Ahrendt S."/>
            <person name="Looney B.P."/>
            <person name="Miyauchi S."/>
            <person name="Morin E."/>
            <person name="Drula E."/>
            <person name="Courty P.E."/>
            <person name="Chicoki N."/>
            <person name="Fauchery L."/>
            <person name="Kohler A."/>
            <person name="Kuo A."/>
            <person name="Labutti K."/>
            <person name="Pangilinan J."/>
            <person name="Lipzen A."/>
            <person name="Riley R."/>
            <person name="Andreopoulos W."/>
            <person name="He G."/>
            <person name="Johnson J."/>
            <person name="Barry K.W."/>
            <person name="Grigoriev I.V."/>
            <person name="Nagy L."/>
            <person name="Hibbett D."/>
            <person name="Henrissat B."/>
            <person name="Matheny P.B."/>
            <person name="Labbe J."/>
            <person name="Martin F."/>
        </authorList>
    </citation>
    <scope>NUCLEOTIDE SEQUENCE</scope>
    <source>
        <strain evidence="1">EC-137</strain>
    </source>
</reference>
<protein>
    <submittedName>
        <fullName evidence="1">Zinc-finger of transcription factor IIIC complex-domain-containing protein</fullName>
    </submittedName>
</protein>
<dbReference type="Proteomes" id="UP000814128">
    <property type="component" value="Unassembled WGS sequence"/>
</dbReference>
<dbReference type="EMBL" id="MU273641">
    <property type="protein sequence ID" value="KAI0030073.1"/>
    <property type="molecule type" value="Genomic_DNA"/>
</dbReference>
<sequence length="783" mass="85148">MSLVSVYSALELPAFSPHPSVTCLQWTAEGQLLYLSKNAVFILTPALGINADTSSAVKTCPTKGNTAMRPLAWLKTVIEPDKRALYYHWPVDSQEWGTASLGSLDLSLRAVTSSPSLWASEKGCVIAVITSNLQLSLWIAPKGHLKGQWTLLGEVTELLKDIAAEAADSPVERTLRSQVGCCAWSAQPNFAHDPPPPYDGSVLALGSRAGTVVFLRLDDGVASALHHLQTVKVSEHWITHIAWSPWRALGSDKCQATIACGAADGSVFLLDVLQILMVDPGLSIGCKCSLRWECVPVCVAHPADQKTITGLQWIPLPSKPPVLVHCKPGLVYVWFPSPGPESPATEYVFRLQTQKTSVSSSFLRPVSGVVYVEKYDMLVLSLYDGTFHAVYNLSTGPSIAPPSDAHPTSAGLSSMSRTVFLRCEERPVRRAEMCSINGMQLYSGEKTFVWVHETSCPSDFSYKYDAQHISTIVVADLWPGSDDDSVIHEIQNVLIRTKSTCGHSPLSIMRPVLFQLLLSDALDTLFPRILGMLNVQDVELPALTLSPVHDMSDTLPSEMRESLGRHLLGSQQLFALRLRLFLADFCWKHAPSAEMQGECGVVAQAVLRSVSRFTLRILLDHLAAVCDVLAPDDLPFVFRVIVQCLLPDAPPTLLAAAQLLSTRISERLRSDAGHAGVQTDELTESCPACGLAVPLDDMTSAICPAGHTWSRCSITSFILSTPMIRTCVGCKRKAFLPSVEPSDAVAVDGGEHLPSGARSWVVRELLHAVRRCLFCGNGFMSLI</sequence>
<evidence type="ECO:0000313" key="2">
    <source>
        <dbReference type="Proteomes" id="UP000814128"/>
    </source>
</evidence>
<reference evidence="1" key="2">
    <citation type="journal article" date="2022" name="New Phytol.">
        <title>Evolutionary transition to the ectomycorrhizal habit in the genomes of a hyperdiverse lineage of mushroom-forming fungi.</title>
        <authorList>
            <person name="Looney B."/>
            <person name="Miyauchi S."/>
            <person name="Morin E."/>
            <person name="Drula E."/>
            <person name="Courty P.E."/>
            <person name="Kohler A."/>
            <person name="Kuo A."/>
            <person name="LaButti K."/>
            <person name="Pangilinan J."/>
            <person name="Lipzen A."/>
            <person name="Riley R."/>
            <person name="Andreopoulos W."/>
            <person name="He G."/>
            <person name="Johnson J."/>
            <person name="Nolan M."/>
            <person name="Tritt A."/>
            <person name="Barry K.W."/>
            <person name="Grigoriev I.V."/>
            <person name="Nagy L.G."/>
            <person name="Hibbett D."/>
            <person name="Henrissat B."/>
            <person name="Matheny P.B."/>
            <person name="Labbe J."/>
            <person name="Martin F.M."/>
        </authorList>
    </citation>
    <scope>NUCLEOTIDE SEQUENCE</scope>
    <source>
        <strain evidence="1">EC-137</strain>
    </source>
</reference>
<organism evidence="1 2">
    <name type="scientific">Vararia minispora EC-137</name>
    <dbReference type="NCBI Taxonomy" id="1314806"/>
    <lineage>
        <taxon>Eukaryota</taxon>
        <taxon>Fungi</taxon>
        <taxon>Dikarya</taxon>
        <taxon>Basidiomycota</taxon>
        <taxon>Agaricomycotina</taxon>
        <taxon>Agaricomycetes</taxon>
        <taxon>Russulales</taxon>
        <taxon>Lachnocladiaceae</taxon>
        <taxon>Vararia</taxon>
    </lineage>
</organism>
<keyword evidence="1" id="KW-0863">Zinc-finger</keyword>
<name>A0ACB8QE37_9AGAM</name>
<keyword evidence="1" id="KW-0479">Metal-binding</keyword>
<gene>
    <name evidence="1" type="ORF">K488DRAFT_55049</name>
</gene>
<evidence type="ECO:0000313" key="1">
    <source>
        <dbReference type="EMBL" id="KAI0030073.1"/>
    </source>
</evidence>
<proteinExistence type="predicted"/>
<keyword evidence="1" id="KW-0862">Zinc</keyword>